<evidence type="ECO:0000256" key="1">
    <source>
        <dbReference type="ARBA" id="ARBA00008455"/>
    </source>
</evidence>
<dbReference type="InterPro" id="IPR013201">
    <property type="entry name" value="Prot_inhib_I29"/>
</dbReference>
<dbReference type="SUPFAM" id="SSF54001">
    <property type="entry name" value="Cysteine proteinases"/>
    <property type="match status" value="1"/>
</dbReference>
<dbReference type="InterPro" id="IPR013128">
    <property type="entry name" value="Peptidase_C1A"/>
</dbReference>
<dbReference type="GO" id="GO:0006508">
    <property type="term" value="P:proteolysis"/>
    <property type="evidence" value="ECO:0007669"/>
    <property type="project" value="InterPro"/>
</dbReference>
<dbReference type="AlphaFoldDB" id="A0AAW1V019"/>
<reference evidence="4 5" key="1">
    <citation type="submission" date="2023-03" db="EMBL/GenBank/DDBJ databases">
        <title>Genome insight into feeding habits of ladybird beetles.</title>
        <authorList>
            <person name="Li H.-S."/>
            <person name="Huang Y.-H."/>
            <person name="Pang H."/>
        </authorList>
    </citation>
    <scope>NUCLEOTIDE SEQUENCE [LARGE SCALE GENOMIC DNA]</scope>
    <source>
        <strain evidence="4">SYSU_2023b</strain>
        <tissue evidence="4">Whole body</tissue>
    </source>
</reference>
<dbReference type="GO" id="GO:0008234">
    <property type="term" value="F:cysteine-type peptidase activity"/>
    <property type="evidence" value="ECO:0007669"/>
    <property type="project" value="InterPro"/>
</dbReference>
<dbReference type="InterPro" id="IPR000668">
    <property type="entry name" value="Peptidase_C1A_C"/>
</dbReference>
<evidence type="ECO:0000313" key="4">
    <source>
        <dbReference type="EMBL" id="KAK9885466.1"/>
    </source>
</evidence>
<evidence type="ECO:0000313" key="5">
    <source>
        <dbReference type="Proteomes" id="UP001431783"/>
    </source>
</evidence>
<feature type="domain" description="Cathepsin propeptide inhibitor" evidence="3">
    <location>
        <begin position="7"/>
        <end position="57"/>
    </location>
</feature>
<dbReference type="SMART" id="SM00848">
    <property type="entry name" value="Inhibitor_I29"/>
    <property type="match status" value="1"/>
</dbReference>
<dbReference type="Pfam" id="PF08246">
    <property type="entry name" value="Inhibitor_I29"/>
    <property type="match status" value="1"/>
</dbReference>
<proteinExistence type="inferred from homology"/>
<comment type="caution">
    <text evidence="4">The sequence shown here is derived from an EMBL/GenBank/DDBJ whole genome shotgun (WGS) entry which is preliminary data.</text>
</comment>
<dbReference type="SMART" id="SM00645">
    <property type="entry name" value="Pept_C1"/>
    <property type="match status" value="1"/>
</dbReference>
<gene>
    <name evidence="4" type="ORF">WA026_010961</name>
</gene>
<evidence type="ECO:0000259" key="3">
    <source>
        <dbReference type="SMART" id="SM00848"/>
    </source>
</evidence>
<keyword evidence="5" id="KW-1185">Reference proteome</keyword>
<dbReference type="InterPro" id="IPR039417">
    <property type="entry name" value="Peptidase_C1A_papain-like"/>
</dbReference>
<feature type="domain" description="Peptidase C1A papain C-terminal" evidence="2">
    <location>
        <begin position="84"/>
        <end position="221"/>
    </location>
</feature>
<dbReference type="EMBL" id="JARQZJ010000095">
    <property type="protein sequence ID" value="KAK9885466.1"/>
    <property type="molecule type" value="Genomic_DNA"/>
</dbReference>
<dbReference type="Proteomes" id="UP001431783">
    <property type="component" value="Unassembled WGS sequence"/>
</dbReference>
<dbReference type="Gene3D" id="3.90.70.10">
    <property type="entry name" value="Cysteine proteinases"/>
    <property type="match status" value="1"/>
</dbReference>
<dbReference type="Pfam" id="PF00112">
    <property type="entry name" value="Peptidase_C1"/>
    <property type="match status" value="1"/>
</dbReference>
<dbReference type="CDD" id="cd02248">
    <property type="entry name" value="Peptidase_C1A"/>
    <property type="match status" value="1"/>
</dbReference>
<dbReference type="InterPro" id="IPR038765">
    <property type="entry name" value="Papain-like_cys_pep_sf"/>
</dbReference>
<sequence>MSISSSNSNSIANNLLALNILKQNLEEIDAHNANYEKGLSTYPKVINQCADWTNEEFEQYANQGLKGVLKPIAKPFKSIEGKEIPGSIDWREKGIVNAVKNQKDCGCGWAFSAAAAIESVLAISSGKLQSLSEQNLNDCSWGTGNEGCNGGWMHQDFEYVQEKGIKVKQTTHIQVRMMSAKLIPLRLPPKFPTTYKLNLATKNSSRTPLLDNQFLLLLSPTTI</sequence>
<evidence type="ECO:0000259" key="2">
    <source>
        <dbReference type="SMART" id="SM00645"/>
    </source>
</evidence>
<comment type="similarity">
    <text evidence="1">Belongs to the peptidase C1 family.</text>
</comment>
<accession>A0AAW1V019</accession>
<organism evidence="4 5">
    <name type="scientific">Henosepilachna vigintioctopunctata</name>
    <dbReference type="NCBI Taxonomy" id="420089"/>
    <lineage>
        <taxon>Eukaryota</taxon>
        <taxon>Metazoa</taxon>
        <taxon>Ecdysozoa</taxon>
        <taxon>Arthropoda</taxon>
        <taxon>Hexapoda</taxon>
        <taxon>Insecta</taxon>
        <taxon>Pterygota</taxon>
        <taxon>Neoptera</taxon>
        <taxon>Endopterygota</taxon>
        <taxon>Coleoptera</taxon>
        <taxon>Polyphaga</taxon>
        <taxon>Cucujiformia</taxon>
        <taxon>Coccinelloidea</taxon>
        <taxon>Coccinellidae</taxon>
        <taxon>Epilachninae</taxon>
        <taxon>Epilachnini</taxon>
        <taxon>Henosepilachna</taxon>
    </lineage>
</organism>
<evidence type="ECO:0008006" key="6">
    <source>
        <dbReference type="Google" id="ProtNLM"/>
    </source>
</evidence>
<protein>
    <recommendedName>
        <fullName evidence="6">Peptidase C1A papain C-terminal domain-containing protein</fullName>
    </recommendedName>
</protein>
<dbReference type="PANTHER" id="PTHR12411">
    <property type="entry name" value="CYSTEINE PROTEASE FAMILY C1-RELATED"/>
    <property type="match status" value="1"/>
</dbReference>
<name>A0AAW1V019_9CUCU</name>